<dbReference type="InterPro" id="IPR000551">
    <property type="entry name" value="MerR-type_HTH_dom"/>
</dbReference>
<dbReference type="EMBL" id="CP022347">
    <property type="protein sequence ID" value="ASQ29707.1"/>
    <property type="molecule type" value="Genomic_DNA"/>
</dbReference>
<dbReference type="Proteomes" id="UP000201169">
    <property type="component" value="Chromosome"/>
</dbReference>
<dbReference type="OrthoDB" id="9802944at2"/>
<sequence>MAYTIIEVERKTGVSSHTLRFWAKKGLFPFVQKDDNKVKYFSKRDVEWVGWINWLRKSQMDIPSIRHYIHLANQGEGTAQERRDMIARQKEIVEDNIEELQSVLEVLSKKLKMYDEMLANNIDGFNPQSSQYKSCDTVKKL</sequence>
<evidence type="ECO:0000259" key="3">
    <source>
        <dbReference type="PROSITE" id="PS50937"/>
    </source>
</evidence>
<keyword evidence="2" id="KW-0175">Coiled coil</keyword>
<dbReference type="PANTHER" id="PTHR30204">
    <property type="entry name" value="REDOX-CYCLING DRUG-SENSING TRANSCRIPTIONAL ACTIVATOR SOXR"/>
    <property type="match status" value="1"/>
</dbReference>
<protein>
    <submittedName>
        <fullName evidence="4">Transcriptional regulator, MerR family</fullName>
    </submittedName>
</protein>
<evidence type="ECO:0000256" key="2">
    <source>
        <dbReference type="SAM" id="Coils"/>
    </source>
</evidence>
<dbReference type="GO" id="GO:0003700">
    <property type="term" value="F:DNA-binding transcription factor activity"/>
    <property type="evidence" value="ECO:0007669"/>
    <property type="project" value="InterPro"/>
</dbReference>
<gene>
    <name evidence="4" type="ORF">CAV_0022</name>
</gene>
<name>A0A222MUG9_9BACT</name>
<accession>A0A222MUG9</accession>
<keyword evidence="1" id="KW-0238">DNA-binding</keyword>
<organism evidence="4 5">
    <name type="scientific">Campylobacter avium LMG 24591</name>
    <dbReference type="NCBI Taxonomy" id="522484"/>
    <lineage>
        <taxon>Bacteria</taxon>
        <taxon>Pseudomonadati</taxon>
        <taxon>Campylobacterota</taxon>
        <taxon>Epsilonproteobacteria</taxon>
        <taxon>Campylobacterales</taxon>
        <taxon>Campylobacteraceae</taxon>
        <taxon>Campylobacter</taxon>
    </lineage>
</organism>
<feature type="coiled-coil region" evidence="2">
    <location>
        <begin position="83"/>
        <end position="117"/>
    </location>
</feature>
<dbReference type="AlphaFoldDB" id="A0A222MUG9"/>
<evidence type="ECO:0000256" key="1">
    <source>
        <dbReference type="ARBA" id="ARBA00023125"/>
    </source>
</evidence>
<dbReference type="GO" id="GO:0003677">
    <property type="term" value="F:DNA binding"/>
    <property type="evidence" value="ECO:0007669"/>
    <property type="project" value="UniProtKB-KW"/>
</dbReference>
<reference evidence="4 5" key="1">
    <citation type="submission" date="2017-07" db="EMBL/GenBank/DDBJ databases">
        <title>Analysis of two Campylobacter avium genomes and identification of a novel hippuricase gene.</title>
        <authorList>
            <person name="Miller W.G."/>
            <person name="Chapman M.H."/>
            <person name="Yee E."/>
            <person name="Revez J."/>
            <person name="Bono J.L."/>
            <person name="Rossi M."/>
        </authorList>
    </citation>
    <scope>NUCLEOTIDE SEQUENCE [LARGE SCALE GENOMIC DNA]</scope>
    <source>
        <strain evidence="4 5">LMG 24591</strain>
    </source>
</reference>
<dbReference type="CDD" id="cd01109">
    <property type="entry name" value="HTH_YyaN"/>
    <property type="match status" value="1"/>
</dbReference>
<dbReference type="RefSeq" id="WP_094324496.1">
    <property type="nucleotide sequence ID" value="NZ_CP022347.1"/>
</dbReference>
<dbReference type="Gene3D" id="1.10.1660.10">
    <property type="match status" value="1"/>
</dbReference>
<dbReference type="PANTHER" id="PTHR30204:SF98">
    <property type="entry name" value="HTH-TYPE TRANSCRIPTIONAL REGULATOR ADHR"/>
    <property type="match status" value="1"/>
</dbReference>
<evidence type="ECO:0000313" key="4">
    <source>
        <dbReference type="EMBL" id="ASQ29707.1"/>
    </source>
</evidence>
<dbReference type="SMART" id="SM00422">
    <property type="entry name" value="HTH_MERR"/>
    <property type="match status" value="1"/>
</dbReference>
<dbReference type="InterPro" id="IPR047057">
    <property type="entry name" value="MerR_fam"/>
</dbReference>
<dbReference type="SUPFAM" id="SSF46955">
    <property type="entry name" value="Putative DNA-binding domain"/>
    <property type="match status" value="1"/>
</dbReference>
<dbReference type="KEGG" id="cavi:CAV_0022"/>
<evidence type="ECO:0000313" key="5">
    <source>
        <dbReference type="Proteomes" id="UP000201169"/>
    </source>
</evidence>
<feature type="domain" description="HTH merR-type" evidence="3">
    <location>
        <begin position="2"/>
        <end position="71"/>
    </location>
</feature>
<dbReference type="InterPro" id="IPR009061">
    <property type="entry name" value="DNA-bd_dom_put_sf"/>
</dbReference>
<dbReference type="Pfam" id="PF13411">
    <property type="entry name" value="MerR_1"/>
    <property type="match status" value="1"/>
</dbReference>
<dbReference type="PROSITE" id="PS50937">
    <property type="entry name" value="HTH_MERR_2"/>
    <property type="match status" value="1"/>
</dbReference>
<proteinExistence type="predicted"/>
<keyword evidence="5" id="KW-1185">Reference proteome</keyword>